<protein>
    <submittedName>
        <fullName evidence="2">Uncharacterized protein</fullName>
    </submittedName>
</protein>
<feature type="region of interest" description="Disordered" evidence="1">
    <location>
        <begin position="1"/>
        <end position="36"/>
    </location>
</feature>
<dbReference type="AlphaFoldDB" id="A0A7Y9I669"/>
<comment type="caution">
    <text evidence="2">The sequence shown here is derived from an EMBL/GenBank/DDBJ whole genome shotgun (WGS) entry which is preliminary data.</text>
</comment>
<reference evidence="2 3" key="1">
    <citation type="submission" date="2020-07" db="EMBL/GenBank/DDBJ databases">
        <title>Sequencing the genomes of 1000 actinobacteria strains.</title>
        <authorList>
            <person name="Klenk H.-P."/>
        </authorList>
    </citation>
    <scope>NUCLEOTIDE SEQUENCE [LARGE SCALE GENOMIC DNA]</scope>
    <source>
        <strain evidence="2 3">DSM 22083</strain>
    </source>
</reference>
<evidence type="ECO:0000256" key="1">
    <source>
        <dbReference type="SAM" id="MobiDB-lite"/>
    </source>
</evidence>
<name>A0A7Y9I669_9ACTN</name>
<keyword evidence="3" id="KW-1185">Reference proteome</keyword>
<proteinExistence type="predicted"/>
<evidence type="ECO:0000313" key="2">
    <source>
        <dbReference type="EMBL" id="NYE70765.1"/>
    </source>
</evidence>
<gene>
    <name evidence="2" type="ORF">BKA15_002094</name>
</gene>
<evidence type="ECO:0000313" key="3">
    <source>
        <dbReference type="Proteomes" id="UP000569914"/>
    </source>
</evidence>
<accession>A0A7Y9I669</accession>
<dbReference type="EMBL" id="JACCBU010000001">
    <property type="protein sequence ID" value="NYE70765.1"/>
    <property type="molecule type" value="Genomic_DNA"/>
</dbReference>
<sequence>MRFHLYERTSDDTDTPSGTDLGSYASLDEAKETTPPRRWVARRGANGRRVWLGLPTAGAQWYDQVRERPDAR</sequence>
<organism evidence="2 3">
    <name type="scientific">Microlunatus parietis</name>
    <dbReference type="NCBI Taxonomy" id="682979"/>
    <lineage>
        <taxon>Bacteria</taxon>
        <taxon>Bacillati</taxon>
        <taxon>Actinomycetota</taxon>
        <taxon>Actinomycetes</taxon>
        <taxon>Propionibacteriales</taxon>
        <taxon>Propionibacteriaceae</taxon>
        <taxon>Microlunatus</taxon>
    </lineage>
</organism>
<dbReference type="RefSeq" id="WP_179750469.1">
    <property type="nucleotide sequence ID" value="NZ_JACCBU010000001.1"/>
</dbReference>
<feature type="compositionally biased region" description="Basic and acidic residues" evidence="1">
    <location>
        <begin position="1"/>
        <end position="11"/>
    </location>
</feature>
<dbReference type="Proteomes" id="UP000569914">
    <property type="component" value="Unassembled WGS sequence"/>
</dbReference>